<geneLocation type="plasmid" evidence="1">
    <name>pBU108a</name>
</geneLocation>
<dbReference type="RefSeq" id="WP_061730440.1">
    <property type="nucleotide sequence ID" value="NZ_CUCH01000020.1"/>
</dbReference>
<dbReference type="EMBL" id="KF831355">
    <property type="protein sequence ID" value="AIU96692.1"/>
    <property type="molecule type" value="Genomic_DNA"/>
</dbReference>
<proteinExistence type="predicted"/>
<sequence>METPIKDILKEKYKIDIDKEALHELIAKQVDKELLKRMSSKSRENLGLSGYFTELQQSITGIKARLHEKFTGETINKNIHGIKAFLSDYAINPKIISENIKELLGKSKDNVVDAFSKIKTLFKEEQQNLRHTELNNEILLSEKFSDLQDMMKDSYNIINHAENIKELRNYKQITRLEIIEQTLALKENPETENKYNFNNFSKHIDWSNQDNQTQMLELYNYLKDANEAIHFSDPYSIDNDYNKLQLEQFTLQGIQKIEASINAKDLNESRLNHLENNRNTSLNFTENNLKNFNKELKGVHRSLTKESEQAIKENKVIELEREKEIYEAGKIQESELFQTLNNQNTFAVTPEKDPSELEKANFVGIEQGEIIVEVDENLYALTLNDKDKEKIQKNADIFEFTYNTQTGEFKYSENKENSVVKSNQNVISNNQNPLPKEYIELAEQENYER</sequence>
<keyword evidence="1" id="KW-0614">Plasmid</keyword>
<accession>A0A0A0QZR5</accession>
<organism evidence="1">
    <name type="scientific">Staphylococcus aureus</name>
    <dbReference type="NCBI Taxonomy" id="1280"/>
    <lineage>
        <taxon>Bacteria</taxon>
        <taxon>Bacillati</taxon>
        <taxon>Bacillota</taxon>
        <taxon>Bacilli</taxon>
        <taxon>Bacillales</taxon>
        <taxon>Staphylococcaceae</taxon>
        <taxon>Staphylococcus</taxon>
    </lineage>
</organism>
<dbReference type="AlphaFoldDB" id="A0A0A0QZR5"/>
<name>A0A0A0QZR5_STAAU</name>
<protein>
    <submittedName>
        <fullName evidence="1">VirA</fullName>
    </submittedName>
</protein>
<evidence type="ECO:0000313" key="1">
    <source>
        <dbReference type="EMBL" id="AIU96692.1"/>
    </source>
</evidence>
<reference evidence="1" key="1">
    <citation type="journal article" date="2014" name="PLoS ONE">
        <title>Beyond the Chromosome: The Prevalence of Unique Extra-Chromosomal Bacteriophages with Integrated Virulence Genes in Pathogenic Staphylococcus aureus.</title>
        <authorList>
            <person name="Utter B."/>
            <person name="Deutsch D.R."/>
            <person name="Schuch R."/>
            <person name="Winer B.Y."/>
            <person name="Verratti K."/>
            <person name="Bishop-Lilly K."/>
            <person name="Sozhamannan S."/>
            <person name="Fischetti V.A."/>
        </authorList>
    </citation>
    <scope>NUCLEOTIDE SEQUENCE</scope>
    <source>
        <strain evidence="1">A960649</strain>
        <plasmid evidence="1">pBU108a</plasmid>
    </source>
</reference>